<name>A0A9N9RLZ0_9DIPT</name>
<dbReference type="SUPFAM" id="SSF57959">
    <property type="entry name" value="Leucine zipper domain"/>
    <property type="match status" value="1"/>
</dbReference>
<dbReference type="Pfam" id="PF07716">
    <property type="entry name" value="bZIP_2"/>
    <property type="match status" value="1"/>
</dbReference>
<dbReference type="EMBL" id="OU895877">
    <property type="protein sequence ID" value="CAG9798921.1"/>
    <property type="molecule type" value="Genomic_DNA"/>
</dbReference>
<feature type="domain" description="BZIP" evidence="2">
    <location>
        <begin position="294"/>
        <end position="344"/>
    </location>
</feature>
<accession>A0A9N9RLZ0</accession>
<dbReference type="InterPro" id="IPR046347">
    <property type="entry name" value="bZIP_sf"/>
</dbReference>
<dbReference type="Proteomes" id="UP001153620">
    <property type="component" value="Chromosome 1"/>
</dbReference>
<dbReference type="GO" id="GO:0005634">
    <property type="term" value="C:nucleus"/>
    <property type="evidence" value="ECO:0007669"/>
    <property type="project" value="UniProtKB-ARBA"/>
</dbReference>
<dbReference type="OrthoDB" id="7735448at2759"/>
<reference evidence="3" key="1">
    <citation type="submission" date="2022-01" db="EMBL/GenBank/DDBJ databases">
        <authorList>
            <person name="King R."/>
        </authorList>
    </citation>
    <scope>NUCLEOTIDE SEQUENCE</scope>
</reference>
<organism evidence="3 4">
    <name type="scientific">Chironomus riparius</name>
    <dbReference type="NCBI Taxonomy" id="315576"/>
    <lineage>
        <taxon>Eukaryota</taxon>
        <taxon>Metazoa</taxon>
        <taxon>Ecdysozoa</taxon>
        <taxon>Arthropoda</taxon>
        <taxon>Hexapoda</taxon>
        <taxon>Insecta</taxon>
        <taxon>Pterygota</taxon>
        <taxon>Neoptera</taxon>
        <taxon>Endopterygota</taxon>
        <taxon>Diptera</taxon>
        <taxon>Nematocera</taxon>
        <taxon>Chironomoidea</taxon>
        <taxon>Chironomidae</taxon>
        <taxon>Chironominae</taxon>
        <taxon>Chironomus</taxon>
    </lineage>
</organism>
<proteinExistence type="predicted"/>
<dbReference type="PROSITE" id="PS50217">
    <property type="entry name" value="BZIP"/>
    <property type="match status" value="1"/>
</dbReference>
<evidence type="ECO:0000313" key="4">
    <source>
        <dbReference type="Proteomes" id="UP001153620"/>
    </source>
</evidence>
<feature type="region of interest" description="Disordered" evidence="1">
    <location>
        <begin position="53"/>
        <end position="81"/>
    </location>
</feature>
<dbReference type="GO" id="GO:0003700">
    <property type="term" value="F:DNA-binding transcription factor activity"/>
    <property type="evidence" value="ECO:0007669"/>
    <property type="project" value="InterPro"/>
</dbReference>
<dbReference type="InterPro" id="IPR004827">
    <property type="entry name" value="bZIP"/>
</dbReference>
<sequence>MNTTNYNDQLQTIYRNIMFHQQNMAYANIMAAFSTGTPTTVPAPIIKVEPGLSDVSTTSTASPATSLIASSPPNLNRTQSPCSFSLDTEIPRDEIEGDIEVIMVRNLQDNLKKLDTTLNGLRGKKFGYRELLDISIRRPTYTASNSTTKRLRTSSFGSTIGSPHSVKTLNHVDEDRDVKKAKLNSTANSNVSMRDEHNESFESDDGRLMIDWNENDSDAKNETQAIEQIPIKKEMDMEVDEKHENDEDDYKPSTLRFERLKCIQKKKPRFNIENLDLTYHSNMARNFPGTENRTEEQQQRRDKNTLAARISRNKNKAYEKMLEQQSMDATVENLNLKRQIACLRVYANSLMKLSGFADTDFSKMWEANIKEMVFDSEA</sequence>
<dbReference type="CDD" id="cd14686">
    <property type="entry name" value="bZIP"/>
    <property type="match status" value="1"/>
</dbReference>
<reference evidence="3" key="2">
    <citation type="submission" date="2022-10" db="EMBL/GenBank/DDBJ databases">
        <authorList>
            <consortium name="ENA_rothamsted_submissions"/>
            <consortium name="culmorum"/>
            <person name="King R."/>
        </authorList>
    </citation>
    <scope>NUCLEOTIDE SEQUENCE</scope>
</reference>
<feature type="compositionally biased region" description="Low complexity" evidence="1">
    <location>
        <begin position="56"/>
        <end position="73"/>
    </location>
</feature>
<evidence type="ECO:0000256" key="1">
    <source>
        <dbReference type="SAM" id="MobiDB-lite"/>
    </source>
</evidence>
<protein>
    <recommendedName>
        <fullName evidence="2">BZIP domain-containing protein</fullName>
    </recommendedName>
</protein>
<evidence type="ECO:0000259" key="2">
    <source>
        <dbReference type="PROSITE" id="PS50217"/>
    </source>
</evidence>
<feature type="region of interest" description="Disordered" evidence="1">
    <location>
        <begin position="285"/>
        <end position="304"/>
    </location>
</feature>
<dbReference type="Gene3D" id="1.20.5.170">
    <property type="match status" value="1"/>
</dbReference>
<keyword evidence="4" id="KW-1185">Reference proteome</keyword>
<dbReference type="AlphaFoldDB" id="A0A9N9RLZ0"/>
<gene>
    <name evidence="3" type="ORF">CHIRRI_LOCUS1896</name>
</gene>
<feature type="compositionally biased region" description="Basic and acidic residues" evidence="1">
    <location>
        <begin position="292"/>
        <end position="304"/>
    </location>
</feature>
<evidence type="ECO:0000313" key="3">
    <source>
        <dbReference type="EMBL" id="CAG9798921.1"/>
    </source>
</evidence>